<feature type="domain" description="Protein-PII uridylyltransferase N-terminal" evidence="1">
    <location>
        <begin position="31"/>
        <end position="158"/>
    </location>
</feature>
<comment type="caution">
    <text evidence="3">The sequence shown here is derived from an EMBL/GenBank/DDBJ whole genome shotgun (WGS) entry which is preliminary data.</text>
</comment>
<dbReference type="Pfam" id="PF10335">
    <property type="entry name" value="DUF294_C"/>
    <property type="match status" value="1"/>
</dbReference>
<protein>
    <submittedName>
        <fullName evidence="3">Nucleotidyltransferase substrate binding domain-containing protein</fullName>
    </submittedName>
</protein>
<dbReference type="RefSeq" id="WP_395118685.1">
    <property type="nucleotide sequence ID" value="NZ_JBIMSO010000138.1"/>
</dbReference>
<dbReference type="Pfam" id="PF03445">
    <property type="entry name" value="DUF294"/>
    <property type="match status" value="1"/>
</dbReference>
<dbReference type="InterPro" id="IPR018821">
    <property type="entry name" value="DUF294_put_nucleoTrafse_sb-bd"/>
</dbReference>
<gene>
    <name evidence="3" type="ORF">ACHIPZ_27185</name>
</gene>
<feature type="domain" description="DUF294" evidence="2">
    <location>
        <begin position="195"/>
        <end position="335"/>
    </location>
</feature>
<evidence type="ECO:0000259" key="2">
    <source>
        <dbReference type="Pfam" id="PF10335"/>
    </source>
</evidence>
<dbReference type="Proteomes" id="UP001609175">
    <property type="component" value="Unassembled WGS sequence"/>
</dbReference>
<evidence type="ECO:0000313" key="4">
    <source>
        <dbReference type="Proteomes" id="UP001609175"/>
    </source>
</evidence>
<dbReference type="InterPro" id="IPR005105">
    <property type="entry name" value="GlnD_Uridyltrans_N"/>
</dbReference>
<proteinExistence type="predicted"/>
<dbReference type="EMBL" id="JBIMSO010000138">
    <property type="protein sequence ID" value="MFH5211857.1"/>
    <property type="molecule type" value="Genomic_DNA"/>
</dbReference>
<reference evidence="3 4" key="1">
    <citation type="submission" date="2024-10" db="EMBL/GenBank/DDBJ databases">
        <authorList>
            <person name="Riesco R."/>
        </authorList>
    </citation>
    <scope>NUCLEOTIDE SEQUENCE [LARGE SCALE GENOMIC DNA]</scope>
    <source>
        <strain evidence="3 4">NCIMB 15449</strain>
    </source>
</reference>
<name>A0ABW7JV25_9NOCA</name>
<evidence type="ECO:0000259" key="1">
    <source>
        <dbReference type="Pfam" id="PF03445"/>
    </source>
</evidence>
<accession>A0ABW7JV25</accession>
<sequence>MTVPANVVELCNLIEDTTDEAALVQAARGARRIVAEAQRDGMPATKLAESWSTVVRSAVASAARFGIPPSSAGWSWYVSGSTARNEALPGSDVESILVLDDPRADLRAAMDSAGYVHSVLDRCGLRGDDKGAVASRARFCRTAVQWTEGIDAWTNDPQLDRGVVMSGLLADARSVTGDSDALRHSLAEVIKTRERALAAMLSDSLFVRAALPSRLRLFATRDDVVDLKAAAIEPVVSIARWAALSSGSPTLATLDRLRDASGTKFLSTDDAQVLRECYSISTRMRWHHRARLWLDAGPNDSRVTDEVTLSDLPPQDRALLRGVGREISGIRRKLAYLASTSTFTGR</sequence>
<organism evidence="3 4">
    <name type="scientific">Antrihabitans spumae</name>
    <dbReference type="NCBI Taxonomy" id="3373370"/>
    <lineage>
        <taxon>Bacteria</taxon>
        <taxon>Bacillati</taxon>
        <taxon>Actinomycetota</taxon>
        <taxon>Actinomycetes</taxon>
        <taxon>Mycobacteriales</taxon>
        <taxon>Nocardiaceae</taxon>
        <taxon>Antrihabitans</taxon>
    </lineage>
</organism>
<evidence type="ECO:0000313" key="3">
    <source>
        <dbReference type="EMBL" id="MFH5211857.1"/>
    </source>
</evidence>